<reference evidence="1 2" key="1">
    <citation type="submission" date="2018-12" db="EMBL/GenBank/DDBJ databases">
        <title>Venturia inaequalis Genome Resource.</title>
        <authorList>
            <person name="Lichtner F.J."/>
        </authorList>
    </citation>
    <scope>NUCLEOTIDE SEQUENCE [LARGE SCALE GENOMIC DNA]</scope>
    <source>
        <strain evidence="1 2">120213</strain>
    </source>
</reference>
<dbReference type="GO" id="GO:0005506">
    <property type="term" value="F:iron ion binding"/>
    <property type="evidence" value="ECO:0007669"/>
    <property type="project" value="InterPro"/>
</dbReference>
<dbReference type="GO" id="GO:0020037">
    <property type="term" value="F:heme binding"/>
    <property type="evidence" value="ECO:0007669"/>
    <property type="project" value="InterPro"/>
</dbReference>
<dbReference type="AlphaFoldDB" id="A0A8H3VBQ5"/>
<gene>
    <name evidence="1" type="ORF">EG328_008010</name>
</gene>
<dbReference type="Gene3D" id="1.10.630.10">
    <property type="entry name" value="Cytochrome P450"/>
    <property type="match status" value="1"/>
</dbReference>
<proteinExistence type="predicted"/>
<dbReference type="GO" id="GO:0004497">
    <property type="term" value="F:monooxygenase activity"/>
    <property type="evidence" value="ECO:0007669"/>
    <property type="project" value="InterPro"/>
</dbReference>
<name>A0A8H3VBQ5_VENIN</name>
<dbReference type="InterPro" id="IPR036396">
    <property type="entry name" value="Cyt_P450_sf"/>
</dbReference>
<dbReference type="SUPFAM" id="SSF48264">
    <property type="entry name" value="Cytochrome P450"/>
    <property type="match status" value="1"/>
</dbReference>
<accession>A0A8H3VBQ5</accession>
<dbReference type="EMBL" id="WNWS01000044">
    <property type="protein sequence ID" value="KAE9985020.1"/>
    <property type="molecule type" value="Genomic_DNA"/>
</dbReference>
<dbReference type="Proteomes" id="UP000447873">
    <property type="component" value="Unassembled WGS sequence"/>
</dbReference>
<sequence length="150" mass="16728">MFTNISANAPFQHKYKPSSQCLLEQPTAIQPISQTQSHTSLLAGCLRKPIRTLLTSKVLVVLMQPHMPFSKGGSTDAMKKLYMPFLKGAYKCVGQTLATVSLRIVVATLILKYDFKLEKDAALSDMDWDYHFIIIPRKGCLLVVTPVVDD</sequence>
<comment type="caution">
    <text evidence="1">The sequence shown here is derived from an EMBL/GenBank/DDBJ whole genome shotgun (WGS) entry which is preliminary data.</text>
</comment>
<evidence type="ECO:0000313" key="1">
    <source>
        <dbReference type="EMBL" id="KAE9985020.1"/>
    </source>
</evidence>
<dbReference type="Pfam" id="PF00067">
    <property type="entry name" value="p450"/>
    <property type="match status" value="1"/>
</dbReference>
<dbReference type="GO" id="GO:0016705">
    <property type="term" value="F:oxidoreductase activity, acting on paired donors, with incorporation or reduction of molecular oxygen"/>
    <property type="evidence" value="ECO:0007669"/>
    <property type="project" value="InterPro"/>
</dbReference>
<organism evidence="1 2">
    <name type="scientific">Venturia inaequalis</name>
    <name type="common">Apple scab fungus</name>
    <dbReference type="NCBI Taxonomy" id="5025"/>
    <lineage>
        <taxon>Eukaryota</taxon>
        <taxon>Fungi</taxon>
        <taxon>Dikarya</taxon>
        <taxon>Ascomycota</taxon>
        <taxon>Pezizomycotina</taxon>
        <taxon>Dothideomycetes</taxon>
        <taxon>Pleosporomycetidae</taxon>
        <taxon>Venturiales</taxon>
        <taxon>Venturiaceae</taxon>
        <taxon>Venturia</taxon>
    </lineage>
</organism>
<evidence type="ECO:0000313" key="2">
    <source>
        <dbReference type="Proteomes" id="UP000447873"/>
    </source>
</evidence>
<dbReference type="InterPro" id="IPR001128">
    <property type="entry name" value="Cyt_P450"/>
</dbReference>
<protein>
    <submittedName>
        <fullName evidence="1">Uncharacterized protein</fullName>
    </submittedName>
</protein>